<dbReference type="GO" id="GO:0046872">
    <property type="term" value="F:metal ion binding"/>
    <property type="evidence" value="ECO:0007669"/>
    <property type="project" value="UniProtKB-KW"/>
</dbReference>
<dbReference type="PROSITE" id="PS51462">
    <property type="entry name" value="NUDIX"/>
    <property type="match status" value="1"/>
</dbReference>
<evidence type="ECO:0000256" key="4">
    <source>
        <dbReference type="ARBA" id="ARBA00022705"/>
    </source>
</evidence>
<proteinExistence type="inferred from homology"/>
<evidence type="ECO:0000256" key="12">
    <source>
        <dbReference type="RuleBase" id="RU003476"/>
    </source>
</evidence>
<evidence type="ECO:0000256" key="3">
    <source>
        <dbReference type="ARBA" id="ARBA00022457"/>
    </source>
</evidence>
<name>A0A2T4UQ56_9MICO</name>
<comment type="cofactor">
    <cofactor evidence="1">
        <name>Mg(2+)</name>
        <dbReference type="ChEBI" id="CHEBI:18420"/>
    </cofactor>
</comment>
<dbReference type="EC" id="3.6.1.55" evidence="11"/>
<dbReference type="PANTHER" id="PTHR47707:SF1">
    <property type="entry name" value="NUDIX HYDROLASE FAMILY PROTEIN"/>
    <property type="match status" value="1"/>
</dbReference>
<dbReference type="GO" id="GO:0044715">
    <property type="term" value="F:8-oxo-dGDP phosphatase activity"/>
    <property type="evidence" value="ECO:0007669"/>
    <property type="project" value="TreeGrafter"/>
</dbReference>
<evidence type="ECO:0000256" key="10">
    <source>
        <dbReference type="ARBA" id="ARBA00035861"/>
    </source>
</evidence>
<dbReference type="GO" id="GO:0008413">
    <property type="term" value="F:8-oxo-7,8-dihydroguanosine triphosphate pyrophosphatase activity"/>
    <property type="evidence" value="ECO:0007669"/>
    <property type="project" value="TreeGrafter"/>
</dbReference>
<gene>
    <name evidence="14" type="ORF">C1I63_01595</name>
</gene>
<dbReference type="GO" id="GO:0035539">
    <property type="term" value="F:8-oxo-7,8-dihydrodeoxyguanosine triphosphate pyrophosphatase activity"/>
    <property type="evidence" value="ECO:0007669"/>
    <property type="project" value="UniProtKB-EC"/>
</dbReference>
<keyword evidence="15" id="KW-1185">Reference proteome</keyword>
<dbReference type="EMBL" id="PZPL01000001">
    <property type="protein sequence ID" value="PTL71668.1"/>
    <property type="molecule type" value="Genomic_DNA"/>
</dbReference>
<dbReference type="InterPro" id="IPR015797">
    <property type="entry name" value="NUDIX_hydrolase-like_dom_sf"/>
</dbReference>
<dbReference type="Pfam" id="PF00293">
    <property type="entry name" value="NUDIX"/>
    <property type="match status" value="1"/>
</dbReference>
<dbReference type="PROSITE" id="PS00893">
    <property type="entry name" value="NUDIX_BOX"/>
    <property type="match status" value="1"/>
</dbReference>
<evidence type="ECO:0000256" key="8">
    <source>
        <dbReference type="ARBA" id="ARBA00022842"/>
    </source>
</evidence>
<dbReference type="GO" id="GO:0044716">
    <property type="term" value="F:8-oxo-GDP phosphatase activity"/>
    <property type="evidence" value="ECO:0007669"/>
    <property type="project" value="TreeGrafter"/>
</dbReference>
<dbReference type="Proteomes" id="UP000241085">
    <property type="component" value="Unassembled WGS sequence"/>
</dbReference>
<comment type="similarity">
    <text evidence="2 12">Belongs to the Nudix hydrolase family.</text>
</comment>
<dbReference type="RefSeq" id="WP_107573511.1">
    <property type="nucleotide sequence ID" value="NZ_PZPL01000001.1"/>
</dbReference>
<evidence type="ECO:0000259" key="13">
    <source>
        <dbReference type="PROSITE" id="PS51462"/>
    </source>
</evidence>
<comment type="caution">
    <text evidence="14">The sequence shown here is derived from an EMBL/GenBank/DDBJ whole genome shotgun (WGS) entry which is preliminary data.</text>
</comment>
<keyword evidence="3" id="KW-0515">Mutator protein</keyword>
<evidence type="ECO:0000313" key="15">
    <source>
        <dbReference type="Proteomes" id="UP000241085"/>
    </source>
</evidence>
<dbReference type="PANTHER" id="PTHR47707">
    <property type="entry name" value="8-OXO-DGTP DIPHOSPHATASE"/>
    <property type="match status" value="1"/>
</dbReference>
<keyword evidence="6" id="KW-0227">DNA damage</keyword>
<protein>
    <recommendedName>
        <fullName evidence="11">8-oxo-dGTP diphosphatase</fullName>
        <ecNumber evidence="11">3.6.1.55</ecNumber>
    </recommendedName>
</protein>
<reference evidence="14 15" key="1">
    <citation type="submission" date="2018-03" db="EMBL/GenBank/DDBJ databases">
        <title>Bacteriophage NCPPB3778 and a type I-E CRISPR drive the evolution of the US Biological Select Agent, Rathayibacter toxicus.</title>
        <authorList>
            <person name="Davis E.W.II."/>
            <person name="Tabima J.F."/>
            <person name="Weisberg A.J."/>
            <person name="Dantas Lopes L."/>
            <person name="Wiseman M.S."/>
            <person name="Wiseman M.S."/>
            <person name="Pupko T."/>
            <person name="Belcher M.S."/>
            <person name="Sechler A.J."/>
            <person name="Tancos M.A."/>
            <person name="Schroeder B.K."/>
            <person name="Murray T.D."/>
            <person name="Luster D.G."/>
            <person name="Schneider W.L."/>
            <person name="Rogers E."/>
            <person name="Andreote F.D."/>
            <person name="Grunwald N.J."/>
            <person name="Putnam M.L."/>
            <person name="Chang J.H."/>
        </authorList>
    </citation>
    <scope>NUCLEOTIDE SEQUENCE [LARGE SCALE GENOMIC DNA]</scope>
    <source>
        <strain evidence="14 15">DSM 15933</strain>
    </source>
</reference>
<organism evidence="14 15">
    <name type="scientific">Rathayibacter caricis DSM 15933</name>
    <dbReference type="NCBI Taxonomy" id="1328867"/>
    <lineage>
        <taxon>Bacteria</taxon>
        <taxon>Bacillati</taxon>
        <taxon>Actinomycetota</taxon>
        <taxon>Actinomycetes</taxon>
        <taxon>Micrococcales</taxon>
        <taxon>Microbacteriaceae</taxon>
        <taxon>Rathayibacter</taxon>
    </lineage>
</organism>
<evidence type="ECO:0000256" key="1">
    <source>
        <dbReference type="ARBA" id="ARBA00001946"/>
    </source>
</evidence>
<dbReference type="AlphaFoldDB" id="A0A2T4UQ56"/>
<keyword evidence="7 12" id="KW-0378">Hydrolase</keyword>
<dbReference type="SUPFAM" id="SSF55811">
    <property type="entry name" value="Nudix"/>
    <property type="match status" value="1"/>
</dbReference>
<dbReference type="InterPro" id="IPR047127">
    <property type="entry name" value="MutT-like"/>
</dbReference>
<dbReference type="InterPro" id="IPR020084">
    <property type="entry name" value="NUDIX_hydrolase_CS"/>
</dbReference>
<evidence type="ECO:0000256" key="2">
    <source>
        <dbReference type="ARBA" id="ARBA00005582"/>
    </source>
</evidence>
<dbReference type="Gene3D" id="3.90.79.10">
    <property type="entry name" value="Nucleoside Triphosphate Pyrophosphohydrolase"/>
    <property type="match status" value="1"/>
</dbReference>
<keyword evidence="8" id="KW-0460">Magnesium</keyword>
<comment type="catalytic activity">
    <reaction evidence="10">
        <text>8-oxo-dGTP + H2O = 8-oxo-dGMP + diphosphate + H(+)</text>
        <dbReference type="Rhea" id="RHEA:31575"/>
        <dbReference type="ChEBI" id="CHEBI:15377"/>
        <dbReference type="ChEBI" id="CHEBI:15378"/>
        <dbReference type="ChEBI" id="CHEBI:33019"/>
        <dbReference type="ChEBI" id="CHEBI:63224"/>
        <dbReference type="ChEBI" id="CHEBI:77896"/>
        <dbReference type="EC" id="3.6.1.55"/>
    </reaction>
</comment>
<dbReference type="PRINTS" id="PR00502">
    <property type="entry name" value="NUDIXFAMILY"/>
</dbReference>
<dbReference type="InterPro" id="IPR000086">
    <property type="entry name" value="NUDIX_hydrolase_dom"/>
</dbReference>
<evidence type="ECO:0000256" key="6">
    <source>
        <dbReference type="ARBA" id="ARBA00022763"/>
    </source>
</evidence>
<dbReference type="GO" id="GO:0006260">
    <property type="term" value="P:DNA replication"/>
    <property type="evidence" value="ECO:0007669"/>
    <property type="project" value="UniProtKB-KW"/>
</dbReference>
<evidence type="ECO:0000313" key="14">
    <source>
        <dbReference type="EMBL" id="PTL71668.1"/>
    </source>
</evidence>
<evidence type="ECO:0000256" key="9">
    <source>
        <dbReference type="ARBA" id="ARBA00023204"/>
    </source>
</evidence>
<sequence>MQILEVVAAVITDGDRILACRRRSEKSAGGLWEFPGGKIEPGETPEQALEREIAEELGVVVSVGHLLTVDDTEVGPRVIRLSCWWTTLHGDPPLTSTDHDALRWLTRDELPALEWATPDLPAVAKLTAKA</sequence>
<keyword evidence="9" id="KW-0234">DNA repair</keyword>
<keyword evidence="4" id="KW-0235">DNA replication</keyword>
<evidence type="ECO:0000256" key="5">
    <source>
        <dbReference type="ARBA" id="ARBA00022723"/>
    </source>
</evidence>
<evidence type="ECO:0000256" key="11">
    <source>
        <dbReference type="ARBA" id="ARBA00038905"/>
    </source>
</evidence>
<dbReference type="GO" id="GO:0006281">
    <property type="term" value="P:DNA repair"/>
    <property type="evidence" value="ECO:0007669"/>
    <property type="project" value="UniProtKB-KW"/>
</dbReference>
<accession>A0A2T4UQ56</accession>
<feature type="domain" description="Nudix hydrolase" evidence="13">
    <location>
        <begin position="1"/>
        <end position="127"/>
    </location>
</feature>
<dbReference type="CDD" id="cd03425">
    <property type="entry name" value="NUDIX_MutT_NudA_like"/>
    <property type="match status" value="1"/>
</dbReference>
<keyword evidence="5" id="KW-0479">Metal-binding</keyword>
<evidence type="ECO:0000256" key="7">
    <source>
        <dbReference type="ARBA" id="ARBA00022801"/>
    </source>
</evidence>
<dbReference type="InterPro" id="IPR020476">
    <property type="entry name" value="Nudix_hydrolase"/>
</dbReference>